<accession>A0ACB8DFI8</accession>
<proteinExistence type="predicted"/>
<dbReference type="EMBL" id="CM023471">
    <property type="protein sequence ID" value="KAH7966646.1"/>
    <property type="molecule type" value="Genomic_DNA"/>
</dbReference>
<evidence type="ECO:0000313" key="1">
    <source>
        <dbReference type="EMBL" id="KAH7966646.1"/>
    </source>
</evidence>
<gene>
    <name evidence="1" type="ORF">HPB49_018190</name>
</gene>
<comment type="caution">
    <text evidence="1">The sequence shown here is derived from an EMBL/GenBank/DDBJ whole genome shotgun (WGS) entry which is preliminary data.</text>
</comment>
<evidence type="ECO:0000313" key="2">
    <source>
        <dbReference type="Proteomes" id="UP000821865"/>
    </source>
</evidence>
<organism evidence="1 2">
    <name type="scientific">Dermacentor silvarum</name>
    <name type="common">Tick</name>
    <dbReference type="NCBI Taxonomy" id="543639"/>
    <lineage>
        <taxon>Eukaryota</taxon>
        <taxon>Metazoa</taxon>
        <taxon>Ecdysozoa</taxon>
        <taxon>Arthropoda</taxon>
        <taxon>Chelicerata</taxon>
        <taxon>Arachnida</taxon>
        <taxon>Acari</taxon>
        <taxon>Parasitiformes</taxon>
        <taxon>Ixodida</taxon>
        <taxon>Ixodoidea</taxon>
        <taxon>Ixodidae</taxon>
        <taxon>Rhipicephalinae</taxon>
        <taxon>Dermacentor</taxon>
    </lineage>
</organism>
<sequence>MHMDDLLIGADTIQDAIRMHEELQDAEFSDSYRAKAHFSDELTCLSENKPIPLLSQIERVRLSFDKDRLFRVQGRAHSKNENYGNQNLILLPKATHFTTLSIRKAHMKFLHGGVRNTLIEIPQADS</sequence>
<name>A0ACB8DFI8_DERSI</name>
<protein>
    <submittedName>
        <fullName evidence="1">Uncharacterized protein</fullName>
    </submittedName>
</protein>
<dbReference type="Proteomes" id="UP000821865">
    <property type="component" value="Chromosome 2"/>
</dbReference>
<keyword evidence="2" id="KW-1185">Reference proteome</keyword>
<reference evidence="1" key="1">
    <citation type="submission" date="2020-05" db="EMBL/GenBank/DDBJ databases">
        <title>Large-scale comparative analyses of tick genomes elucidate their genetic diversity and vector capacities.</title>
        <authorList>
            <person name="Jia N."/>
            <person name="Wang J."/>
            <person name="Shi W."/>
            <person name="Du L."/>
            <person name="Sun Y."/>
            <person name="Zhan W."/>
            <person name="Jiang J."/>
            <person name="Wang Q."/>
            <person name="Zhang B."/>
            <person name="Ji P."/>
            <person name="Sakyi L.B."/>
            <person name="Cui X."/>
            <person name="Yuan T."/>
            <person name="Jiang B."/>
            <person name="Yang W."/>
            <person name="Lam T.T.-Y."/>
            <person name="Chang Q."/>
            <person name="Ding S."/>
            <person name="Wang X."/>
            <person name="Zhu J."/>
            <person name="Ruan X."/>
            <person name="Zhao L."/>
            <person name="Wei J."/>
            <person name="Que T."/>
            <person name="Du C."/>
            <person name="Cheng J."/>
            <person name="Dai P."/>
            <person name="Han X."/>
            <person name="Huang E."/>
            <person name="Gao Y."/>
            <person name="Liu J."/>
            <person name="Shao H."/>
            <person name="Ye R."/>
            <person name="Li L."/>
            <person name="Wei W."/>
            <person name="Wang X."/>
            <person name="Wang C."/>
            <person name="Yang T."/>
            <person name="Huo Q."/>
            <person name="Li W."/>
            <person name="Guo W."/>
            <person name="Chen H."/>
            <person name="Zhou L."/>
            <person name="Ni X."/>
            <person name="Tian J."/>
            <person name="Zhou Y."/>
            <person name="Sheng Y."/>
            <person name="Liu T."/>
            <person name="Pan Y."/>
            <person name="Xia L."/>
            <person name="Li J."/>
            <person name="Zhao F."/>
            <person name="Cao W."/>
        </authorList>
    </citation>
    <scope>NUCLEOTIDE SEQUENCE</scope>
    <source>
        <strain evidence="1">Dsil-2018</strain>
    </source>
</reference>